<sequence length="90" mass="10186">MVTFDFTTRFGMMPAQFKAFWTQPVSMEHKPAELFYSPRNQTAITQLVNHGMVFVPIGYTFGVGMFDMEQVKGGSPYSARTLVGMARDNH</sequence>
<dbReference type="GO" id="GO:0016020">
    <property type="term" value="C:membrane"/>
    <property type="evidence" value="ECO:0007669"/>
    <property type="project" value="TreeGrafter"/>
</dbReference>
<organism evidence="2 3">
    <name type="scientific">Hibiscus syriacus</name>
    <name type="common">Rose of Sharon</name>
    <dbReference type="NCBI Taxonomy" id="106335"/>
    <lineage>
        <taxon>Eukaryota</taxon>
        <taxon>Viridiplantae</taxon>
        <taxon>Streptophyta</taxon>
        <taxon>Embryophyta</taxon>
        <taxon>Tracheophyta</taxon>
        <taxon>Spermatophyta</taxon>
        <taxon>Magnoliopsida</taxon>
        <taxon>eudicotyledons</taxon>
        <taxon>Gunneridae</taxon>
        <taxon>Pentapetalae</taxon>
        <taxon>rosids</taxon>
        <taxon>malvids</taxon>
        <taxon>Malvales</taxon>
        <taxon>Malvaceae</taxon>
        <taxon>Malvoideae</taxon>
        <taxon>Hibiscus</taxon>
    </lineage>
</organism>
<accession>A0A6A2WMZ9</accession>
<comment type="caution">
    <text evidence="2">The sequence shown here is derived from an EMBL/GenBank/DDBJ whole genome shotgun (WGS) entry which is preliminary data.</text>
</comment>
<evidence type="ECO:0000313" key="2">
    <source>
        <dbReference type="EMBL" id="KAE8661398.1"/>
    </source>
</evidence>
<dbReference type="Gene3D" id="3.40.50.360">
    <property type="match status" value="1"/>
</dbReference>
<dbReference type="PANTHER" id="PTHR30546:SF23">
    <property type="entry name" value="FLAVOPROTEIN-LIKE PROTEIN YCP4-RELATED"/>
    <property type="match status" value="1"/>
</dbReference>
<gene>
    <name evidence="2" type="ORF">F3Y22_tig00113725pilonHSYRG00085</name>
</gene>
<proteinExistence type="inferred from homology"/>
<dbReference type="SUPFAM" id="SSF52218">
    <property type="entry name" value="Flavoproteins"/>
    <property type="match status" value="1"/>
</dbReference>
<dbReference type="GO" id="GO:0003955">
    <property type="term" value="F:NAD(P)H dehydrogenase (quinone) activity"/>
    <property type="evidence" value="ECO:0007669"/>
    <property type="project" value="TreeGrafter"/>
</dbReference>
<dbReference type="PANTHER" id="PTHR30546">
    <property type="entry name" value="FLAVODOXIN-RELATED PROTEIN WRBA-RELATED"/>
    <property type="match status" value="1"/>
</dbReference>
<dbReference type="InterPro" id="IPR029039">
    <property type="entry name" value="Flavoprotein-like_sf"/>
</dbReference>
<evidence type="ECO:0000313" key="3">
    <source>
        <dbReference type="Proteomes" id="UP000436088"/>
    </source>
</evidence>
<name>A0A6A2WMZ9_HIBSY</name>
<comment type="similarity">
    <text evidence="1">Belongs to the WrbA family.</text>
</comment>
<protein>
    <submittedName>
        <fullName evidence="2">Uncharacterized protein</fullName>
    </submittedName>
</protein>
<evidence type="ECO:0000256" key="1">
    <source>
        <dbReference type="ARBA" id="ARBA00006961"/>
    </source>
</evidence>
<dbReference type="AlphaFoldDB" id="A0A6A2WMZ9"/>
<dbReference type="Proteomes" id="UP000436088">
    <property type="component" value="Unassembled WGS sequence"/>
</dbReference>
<dbReference type="EMBL" id="VEPZ02001720">
    <property type="protein sequence ID" value="KAE8661398.1"/>
    <property type="molecule type" value="Genomic_DNA"/>
</dbReference>
<reference evidence="2" key="1">
    <citation type="submission" date="2019-09" db="EMBL/GenBank/DDBJ databases">
        <title>Draft genome information of white flower Hibiscus syriacus.</title>
        <authorList>
            <person name="Kim Y.-M."/>
        </authorList>
    </citation>
    <scope>NUCLEOTIDE SEQUENCE [LARGE SCALE GENOMIC DNA]</scope>
    <source>
        <strain evidence="2">YM2019G1</strain>
    </source>
</reference>
<keyword evidence="3" id="KW-1185">Reference proteome</keyword>